<feature type="compositionally biased region" description="Pro residues" evidence="10">
    <location>
        <begin position="409"/>
        <end position="512"/>
    </location>
</feature>
<evidence type="ECO:0000256" key="3">
    <source>
        <dbReference type="ARBA" id="ARBA00022525"/>
    </source>
</evidence>
<accession>A0A5N5I8J0</accession>
<keyword evidence="2" id="KW-0134">Cell wall</keyword>
<feature type="chain" id="PRO_5024466129" description="Cell wall hydroxyproline-rich glycoprotein" evidence="11">
    <location>
        <begin position="32"/>
        <end position="1115"/>
    </location>
</feature>
<dbReference type="FunFam" id="3.80.10.10:FF:000224">
    <property type="entry name" value="Leucine-rich repeat extensin-like protein 1"/>
    <property type="match status" value="1"/>
</dbReference>
<dbReference type="EMBL" id="SMOL01000027">
    <property type="protein sequence ID" value="KAB2634782.1"/>
    <property type="molecule type" value="Genomic_DNA"/>
</dbReference>
<keyword evidence="6" id="KW-0677">Repeat</keyword>
<evidence type="ECO:0000313" key="12">
    <source>
        <dbReference type="EMBL" id="KAB2634782.1"/>
    </source>
</evidence>
<evidence type="ECO:0000256" key="4">
    <source>
        <dbReference type="ARBA" id="ARBA00022614"/>
    </source>
</evidence>
<reference evidence="12 13" key="1">
    <citation type="submission" date="2019-09" db="EMBL/GenBank/DDBJ databases">
        <authorList>
            <person name="Ou C."/>
        </authorList>
    </citation>
    <scope>NUCLEOTIDE SEQUENCE [LARGE SCALE GENOMIC DNA]</scope>
    <source>
        <strain evidence="12">S2</strain>
        <tissue evidence="12">Leaf</tissue>
    </source>
</reference>
<feature type="region of interest" description="Disordered" evidence="10">
    <location>
        <begin position="891"/>
        <end position="929"/>
    </location>
</feature>
<comment type="caution">
    <text evidence="12">The sequence shown here is derived from an EMBL/GenBank/DDBJ whole genome shotgun (WGS) entry which is preliminary data.</text>
</comment>
<evidence type="ECO:0000256" key="5">
    <source>
        <dbReference type="ARBA" id="ARBA00022729"/>
    </source>
</evidence>
<evidence type="ECO:0000256" key="9">
    <source>
        <dbReference type="ARBA" id="ARBA00041871"/>
    </source>
</evidence>
<feature type="compositionally biased region" description="Pro residues" evidence="10">
    <location>
        <begin position="519"/>
        <end position="547"/>
    </location>
</feature>
<evidence type="ECO:0000256" key="8">
    <source>
        <dbReference type="ARBA" id="ARBA00023278"/>
    </source>
</evidence>
<evidence type="ECO:0000256" key="6">
    <source>
        <dbReference type="ARBA" id="ARBA00022737"/>
    </source>
</evidence>
<feature type="region of interest" description="Disordered" evidence="10">
    <location>
        <begin position="714"/>
        <end position="750"/>
    </location>
</feature>
<dbReference type="Gene3D" id="3.30.70.270">
    <property type="match status" value="2"/>
</dbReference>
<proteinExistence type="predicted"/>
<evidence type="ECO:0000256" key="11">
    <source>
        <dbReference type="SAM" id="SignalP"/>
    </source>
</evidence>
<feature type="signal peptide" evidence="11">
    <location>
        <begin position="1"/>
        <end position="31"/>
    </location>
</feature>
<comment type="subcellular location">
    <subcellularLocation>
        <location evidence="1">Secreted</location>
        <location evidence="1">Cell wall</location>
    </subcellularLocation>
</comment>
<dbReference type="InterPro" id="IPR043502">
    <property type="entry name" value="DNA/RNA_pol_sf"/>
</dbReference>
<keyword evidence="13" id="KW-1185">Reference proteome</keyword>
<organism evidence="12 13">
    <name type="scientific">Pyrus ussuriensis x Pyrus communis</name>
    <dbReference type="NCBI Taxonomy" id="2448454"/>
    <lineage>
        <taxon>Eukaryota</taxon>
        <taxon>Viridiplantae</taxon>
        <taxon>Streptophyta</taxon>
        <taxon>Embryophyta</taxon>
        <taxon>Tracheophyta</taxon>
        <taxon>Spermatophyta</taxon>
        <taxon>Magnoliopsida</taxon>
        <taxon>eudicotyledons</taxon>
        <taxon>Gunneridae</taxon>
        <taxon>Pentapetalae</taxon>
        <taxon>rosids</taxon>
        <taxon>fabids</taxon>
        <taxon>Rosales</taxon>
        <taxon>Rosaceae</taxon>
        <taxon>Amygdaloideae</taxon>
        <taxon>Maleae</taxon>
        <taxon>Pyrus</taxon>
    </lineage>
</organism>
<keyword evidence="8" id="KW-0379">Hydroxylation</keyword>
<dbReference type="Gene3D" id="3.80.10.10">
    <property type="entry name" value="Ribonuclease Inhibitor"/>
    <property type="match status" value="1"/>
</dbReference>
<dbReference type="SUPFAM" id="SSF52058">
    <property type="entry name" value="L domain-like"/>
    <property type="match status" value="1"/>
</dbReference>
<name>A0A5N5I8J0_9ROSA</name>
<dbReference type="AlphaFoldDB" id="A0A5N5I8J0"/>
<dbReference type="PRINTS" id="PR01217">
    <property type="entry name" value="PRICHEXTENSN"/>
</dbReference>
<keyword evidence="5 11" id="KW-0732">Signal</keyword>
<dbReference type="PANTHER" id="PTHR32093">
    <property type="entry name" value="LEUCINE-RICH REPEAT EXTENSIN-LIKE PROTEIN 3-RELATED"/>
    <property type="match status" value="1"/>
</dbReference>
<gene>
    <name evidence="12" type="ORF">D8674_038202</name>
</gene>
<dbReference type="OrthoDB" id="676979at2759"/>
<evidence type="ECO:0000256" key="2">
    <source>
        <dbReference type="ARBA" id="ARBA00022512"/>
    </source>
</evidence>
<feature type="compositionally biased region" description="Basic residues" evidence="10">
    <location>
        <begin position="718"/>
        <end position="738"/>
    </location>
</feature>
<reference evidence="12 13" key="2">
    <citation type="submission" date="2019-11" db="EMBL/GenBank/DDBJ databases">
        <title>A de novo genome assembly of a pear dwarfing rootstock.</title>
        <authorList>
            <person name="Wang F."/>
            <person name="Wang J."/>
            <person name="Li S."/>
            <person name="Zhang Y."/>
            <person name="Fang M."/>
            <person name="Ma L."/>
            <person name="Zhao Y."/>
            <person name="Jiang S."/>
        </authorList>
    </citation>
    <scope>NUCLEOTIDE SEQUENCE [LARGE SCALE GENOMIC DNA]</scope>
    <source>
        <strain evidence="12">S2</strain>
        <tissue evidence="12">Leaf</tissue>
    </source>
</reference>
<protein>
    <recommendedName>
        <fullName evidence="9">Cell wall hydroxyproline-rich glycoprotein</fullName>
    </recommendedName>
</protein>
<keyword evidence="4" id="KW-0433">Leucine-rich repeat</keyword>
<sequence>MAPPLLSSTVTGCCFLLLSFLISSFPALSFALTDAEAAHIAHRQLISLPENGDLPDNYEVQVDVKLKFENDRLKRAYVALQAQKSAIFSDPFKFTANWEGENVCAYKGVFCAPALDDSSLNVVAGIDLNHADIAGHLVVEMGLLTDLALFHINSNRFCGIIPESFRRLTLMYEFDISNNRFVGRFPGVVLHWPNCKYLDLRFNGFEGELPPELFFKEFDAIFLNHNRFTSVIPETIGNSKVSVVSFAFNNFSGCIPHSVGNMHNVNELIFMNNQLGGCFPPEIGNLGNLQVFDVCYNGFIGSLPKSFVGLQSIEELDIGYNRLTGFVTDKICTLPKLANFTFAYNYFSGEAQNCMPNPKSKIVLDDSGNCMPGRPKQKNTKTCFPVVTKPVDCSKNCGGSSTPEKPKTSKPPTPKVSPPPTPKAEPPPTPKAEPPPSTPKTKPPPSTPKAEPPPTPNVELPPTPKAEPPSMPKVEPPPTPKAEPPPTPKVEPPPTPKAEPPPTPKVEPPPTPKAEAPKVQPPPTPKAEPPPTPKVEPPPTPKAEPPPMAKLFLQHFYPCINSVGGTRAPEARACDYPSLAKGTKGRKPEEVLRVPTFRYCSTAMQVMTIGATSIEEQLAQMNEAIPKLTRTVEEKDLQITTLVNQLEVQHEKVDPKVDLLKREADEEEKLLVKKVEEKLELDQATFRDLLDRDVQPRHTMGITLYPLRHQTTDLRGISHPRPRHRVEHRPSWKKRSNHRLQEGQGVCSQSGKSWEETANEVFTINTTLTKTSSALVKISSKNKAKEIKRVKPSYTQDRYKNILRELEQKTYSFPDSDMDAMLDDLLKKKVIELPECKRLEEMNHINDPRYCRYRLIVIPFTKVESRFVDAKFYMEKDMVLEAFPKEIKSTGKATPKKQEWQAVPKKHEGEVVPSSSKNDDEPAKLVTTKGSTREDNIEKEVQGVFHIMIQEGKEDEIPEEDVTAAPPQLEDKGQAMINDLKELNLGISEEPKPIIDLNDDCPKDNFPLPIIEMMVDATTCHEALSFMNGSSGYNQIHIALEDEELTAFCTPKVFGRLRKYNLKMNPLKCAFGVTSRKFLNFIVMHHGIEVDQSKIKAIQSMPEARDLHELKSLQG</sequence>
<dbReference type="SUPFAM" id="SSF56672">
    <property type="entry name" value="DNA/RNA polymerases"/>
    <property type="match status" value="1"/>
</dbReference>
<dbReference type="PANTHER" id="PTHR32093:SF124">
    <property type="entry name" value="POLLEN-SPECIFIC LEUCINE-RICH REPEAT EXTENSIN-LIKE PROTEIN 1"/>
    <property type="match status" value="1"/>
</dbReference>
<dbReference type="InterPro" id="IPR051582">
    <property type="entry name" value="LRR_extensin-like_regulator"/>
</dbReference>
<dbReference type="InterPro" id="IPR043128">
    <property type="entry name" value="Rev_trsase/Diguanyl_cyclase"/>
</dbReference>
<evidence type="ECO:0000256" key="10">
    <source>
        <dbReference type="SAM" id="MobiDB-lite"/>
    </source>
</evidence>
<keyword evidence="3" id="KW-0964">Secreted</keyword>
<dbReference type="InterPro" id="IPR032675">
    <property type="entry name" value="LRR_dom_sf"/>
</dbReference>
<evidence type="ECO:0000256" key="7">
    <source>
        <dbReference type="ARBA" id="ARBA00023180"/>
    </source>
</evidence>
<evidence type="ECO:0000256" key="1">
    <source>
        <dbReference type="ARBA" id="ARBA00004191"/>
    </source>
</evidence>
<keyword evidence="7" id="KW-0325">Glycoprotein</keyword>
<feature type="region of interest" description="Disordered" evidence="10">
    <location>
        <begin position="394"/>
        <end position="547"/>
    </location>
</feature>
<dbReference type="Proteomes" id="UP000327157">
    <property type="component" value="Unassembled WGS sequence"/>
</dbReference>
<evidence type="ECO:0000313" key="13">
    <source>
        <dbReference type="Proteomes" id="UP000327157"/>
    </source>
</evidence>